<evidence type="ECO:0000256" key="1">
    <source>
        <dbReference type="SAM" id="Phobius"/>
    </source>
</evidence>
<protein>
    <recommendedName>
        <fullName evidence="4">Holin</fullName>
    </recommendedName>
</protein>
<evidence type="ECO:0000313" key="2">
    <source>
        <dbReference type="EMBL" id="MBW9053469.1"/>
    </source>
</evidence>
<reference evidence="2 3" key="1">
    <citation type="journal article" date="2021" name="MBio">
        <title>Poor Competitiveness of Bradyrhizobium in Pigeon Pea Root Colonization in Indian Soils.</title>
        <authorList>
            <person name="Chalasani D."/>
            <person name="Basu A."/>
            <person name="Pullabhotla S.V.S.R.N."/>
            <person name="Jorrin B."/>
            <person name="Neal A.L."/>
            <person name="Poole P.S."/>
            <person name="Podile A.R."/>
            <person name="Tkacz A."/>
        </authorList>
    </citation>
    <scope>NUCLEOTIDE SEQUENCE [LARGE SCALE GENOMIC DNA]</scope>
    <source>
        <strain evidence="2 3">HU56</strain>
    </source>
</reference>
<keyword evidence="3" id="KW-1185">Reference proteome</keyword>
<organism evidence="2 3">
    <name type="scientific">Rhizobium mesosinicum</name>
    <dbReference type="NCBI Taxonomy" id="335017"/>
    <lineage>
        <taxon>Bacteria</taxon>
        <taxon>Pseudomonadati</taxon>
        <taxon>Pseudomonadota</taxon>
        <taxon>Alphaproteobacteria</taxon>
        <taxon>Hyphomicrobiales</taxon>
        <taxon>Rhizobiaceae</taxon>
        <taxon>Rhizobium/Agrobacterium group</taxon>
        <taxon>Rhizobium</taxon>
    </lineage>
</organism>
<keyword evidence="1" id="KW-1133">Transmembrane helix</keyword>
<sequence length="117" mass="12190">MSAEQTLNSKITNAVASAVNSPATAAKPEDVKPISASVIASIVPQILHATNNEPWWQSRVTWGAILSLVASILAIFGIAFPSELQGQVLTAIMAAVPLIGGLVTLYGRWAAKTPIGK</sequence>
<evidence type="ECO:0000313" key="3">
    <source>
        <dbReference type="Proteomes" id="UP000717752"/>
    </source>
</evidence>
<name>A0ABS7GWB9_9HYPH</name>
<keyword evidence="1" id="KW-0472">Membrane</keyword>
<comment type="caution">
    <text evidence="2">The sequence shown here is derived from an EMBL/GenBank/DDBJ whole genome shotgun (WGS) entry which is preliminary data.</text>
</comment>
<dbReference type="RefSeq" id="WP_220334831.1">
    <property type="nucleotide sequence ID" value="NZ_JAEUAK010000004.1"/>
</dbReference>
<keyword evidence="1" id="KW-0812">Transmembrane</keyword>
<dbReference type="EMBL" id="JAEUAK010000004">
    <property type="protein sequence ID" value="MBW9053469.1"/>
    <property type="molecule type" value="Genomic_DNA"/>
</dbReference>
<feature type="transmembrane region" description="Helical" evidence="1">
    <location>
        <begin position="86"/>
        <end position="107"/>
    </location>
</feature>
<feature type="transmembrane region" description="Helical" evidence="1">
    <location>
        <begin position="60"/>
        <end position="80"/>
    </location>
</feature>
<evidence type="ECO:0008006" key="4">
    <source>
        <dbReference type="Google" id="ProtNLM"/>
    </source>
</evidence>
<gene>
    <name evidence="2" type="ORF">JNB85_13725</name>
</gene>
<dbReference type="Proteomes" id="UP000717752">
    <property type="component" value="Unassembled WGS sequence"/>
</dbReference>
<proteinExistence type="predicted"/>
<accession>A0ABS7GWB9</accession>